<comment type="caution">
    <text evidence="7">The sequence shown here is derived from an EMBL/GenBank/DDBJ whole genome shotgun (WGS) entry which is preliminary data.</text>
</comment>
<gene>
    <name evidence="7" type="ORF">SIL87_04675</name>
</gene>
<evidence type="ECO:0000256" key="2">
    <source>
        <dbReference type="ARBA" id="ARBA00009695"/>
    </source>
</evidence>
<dbReference type="AlphaFoldDB" id="A0AAW9DMV3"/>
<dbReference type="Proteomes" id="UP001279553">
    <property type="component" value="Unassembled WGS sequence"/>
</dbReference>
<accession>A0AAW9DMV3</accession>
<evidence type="ECO:0000313" key="8">
    <source>
        <dbReference type="Proteomes" id="UP001279553"/>
    </source>
</evidence>
<comment type="subcellular location">
    <subcellularLocation>
        <location evidence="1">Cytoplasm</location>
    </subcellularLocation>
</comment>
<name>A0AAW9DMV3_ACIAO</name>
<organism evidence="7 8">
    <name type="scientific">Acidiphilium acidophilum</name>
    <name type="common">Thiobacillus acidophilus</name>
    <dbReference type="NCBI Taxonomy" id="76588"/>
    <lineage>
        <taxon>Bacteria</taxon>
        <taxon>Pseudomonadati</taxon>
        <taxon>Pseudomonadota</taxon>
        <taxon>Alphaproteobacteria</taxon>
        <taxon>Acetobacterales</taxon>
        <taxon>Acidocellaceae</taxon>
        <taxon>Acidiphilium</taxon>
    </lineage>
</organism>
<reference evidence="7 8" key="1">
    <citation type="submission" date="2023-11" db="EMBL/GenBank/DDBJ databases">
        <title>MicrobeMod: A computational toolkit for identifying prokaryotic methylation and restriction-modification with nanopore sequencing.</title>
        <authorList>
            <person name="Crits-Christoph A."/>
            <person name="Kang S.C."/>
            <person name="Lee H."/>
            <person name="Ostrov N."/>
        </authorList>
    </citation>
    <scope>NUCLEOTIDE SEQUENCE [LARGE SCALE GENOMIC DNA]</scope>
    <source>
        <strain evidence="7 8">DSMZ 700</strain>
    </source>
</reference>
<comment type="similarity">
    <text evidence="2">Belongs to the RecX family.</text>
</comment>
<evidence type="ECO:0000256" key="5">
    <source>
        <dbReference type="SAM" id="MobiDB-lite"/>
    </source>
</evidence>
<feature type="domain" description="RecX second three-helical" evidence="6">
    <location>
        <begin position="91"/>
        <end position="130"/>
    </location>
</feature>
<sequence>MKIEGRKPGPREARPRKPGSAPDARRLREAALAHLARFAATEAGLVRVLTRRVERWARAVDDAEAAAPQRDAALAAIPGIIDELRALGALNDAAFAESRSRRLARAGKSRRATLVHLAAKGIEAGLAATATESQADQDLASACAYLRRRRLPPFGAGDPLRAMAALARNGFDRETAERALALDAAGAEALVIGLRRGDR</sequence>
<evidence type="ECO:0000256" key="1">
    <source>
        <dbReference type="ARBA" id="ARBA00004496"/>
    </source>
</evidence>
<proteinExistence type="inferred from homology"/>
<dbReference type="InterPro" id="IPR053924">
    <property type="entry name" value="RecX_HTH_2nd"/>
</dbReference>
<feature type="compositionally biased region" description="Basic and acidic residues" evidence="5">
    <location>
        <begin position="1"/>
        <end position="15"/>
    </location>
</feature>
<dbReference type="Pfam" id="PF02631">
    <property type="entry name" value="RecX_HTH2"/>
    <property type="match status" value="1"/>
</dbReference>
<dbReference type="EMBL" id="JAWXYB010000018">
    <property type="protein sequence ID" value="MDX5930060.1"/>
    <property type="molecule type" value="Genomic_DNA"/>
</dbReference>
<feature type="region of interest" description="Disordered" evidence="5">
    <location>
        <begin position="1"/>
        <end position="23"/>
    </location>
</feature>
<evidence type="ECO:0000256" key="4">
    <source>
        <dbReference type="ARBA" id="ARBA00022490"/>
    </source>
</evidence>
<evidence type="ECO:0000313" key="7">
    <source>
        <dbReference type="EMBL" id="MDX5930060.1"/>
    </source>
</evidence>
<dbReference type="RefSeq" id="WP_319613027.1">
    <property type="nucleotide sequence ID" value="NZ_JAWXYB010000018.1"/>
</dbReference>
<evidence type="ECO:0000259" key="6">
    <source>
        <dbReference type="Pfam" id="PF02631"/>
    </source>
</evidence>
<keyword evidence="8" id="KW-1185">Reference proteome</keyword>
<dbReference type="GO" id="GO:0005737">
    <property type="term" value="C:cytoplasm"/>
    <property type="evidence" value="ECO:0007669"/>
    <property type="project" value="UniProtKB-SubCell"/>
</dbReference>
<keyword evidence="4" id="KW-0963">Cytoplasm</keyword>
<evidence type="ECO:0000256" key="3">
    <source>
        <dbReference type="ARBA" id="ARBA00018111"/>
    </source>
</evidence>
<protein>
    <recommendedName>
        <fullName evidence="3">Regulatory protein RecX</fullName>
    </recommendedName>
</protein>